<dbReference type="RefSeq" id="WP_169762778.1">
    <property type="nucleotide sequence ID" value="NZ_JABCUQ010000008.1"/>
</dbReference>
<feature type="transmembrane region" description="Helical" evidence="1">
    <location>
        <begin position="284"/>
        <end position="301"/>
    </location>
</feature>
<feature type="transmembrane region" description="Helical" evidence="1">
    <location>
        <begin position="147"/>
        <end position="164"/>
    </location>
</feature>
<feature type="transmembrane region" description="Helical" evidence="1">
    <location>
        <begin position="313"/>
        <end position="332"/>
    </location>
</feature>
<organism evidence="3 4">
    <name type="scientific">Mobiluncus mulieris</name>
    <dbReference type="NCBI Taxonomy" id="2052"/>
    <lineage>
        <taxon>Bacteria</taxon>
        <taxon>Bacillati</taxon>
        <taxon>Actinomycetota</taxon>
        <taxon>Actinomycetes</taxon>
        <taxon>Actinomycetales</taxon>
        <taxon>Actinomycetaceae</taxon>
        <taxon>Mobiluncus</taxon>
    </lineage>
</organism>
<feature type="transmembrane region" description="Helical" evidence="1">
    <location>
        <begin position="171"/>
        <end position="191"/>
    </location>
</feature>
<gene>
    <name evidence="3" type="ORF">HHJ77_06960</name>
</gene>
<proteinExistence type="predicted"/>
<dbReference type="Pfam" id="PF01757">
    <property type="entry name" value="Acyl_transf_3"/>
    <property type="match status" value="1"/>
</dbReference>
<comment type="caution">
    <text evidence="3">The sequence shown here is derived from an EMBL/GenBank/DDBJ whole genome shotgun (WGS) entry which is preliminary data.</text>
</comment>
<evidence type="ECO:0000259" key="2">
    <source>
        <dbReference type="Pfam" id="PF01757"/>
    </source>
</evidence>
<feature type="transmembrane region" description="Helical" evidence="1">
    <location>
        <begin position="50"/>
        <end position="74"/>
    </location>
</feature>
<dbReference type="GO" id="GO:0016747">
    <property type="term" value="F:acyltransferase activity, transferring groups other than amino-acyl groups"/>
    <property type="evidence" value="ECO:0007669"/>
    <property type="project" value="InterPro"/>
</dbReference>
<feature type="transmembrane region" description="Helical" evidence="1">
    <location>
        <begin position="246"/>
        <end position="264"/>
    </location>
</feature>
<reference evidence="3 4" key="1">
    <citation type="submission" date="2020-04" db="EMBL/GenBank/DDBJ databases">
        <title>Antimicrobial susceptibility and clonality of vaginal-derived multi-drug resistant Mobiluncus isolates in China.</title>
        <authorList>
            <person name="Zhang X."/>
        </authorList>
    </citation>
    <scope>NUCLEOTIDE SEQUENCE [LARGE SCALE GENOMIC DNA]</scope>
    <source>
        <strain evidence="3 4">12</strain>
    </source>
</reference>
<sequence>MTSDSQIATRKKRLFYLDFIRVLSVFIIILTHFINPYLASSGLRLINVPFGIYIGSLGVSLFLMISGTALTITYHRPLSLRRFYKKRFLSIYPMFWMAWLLGTLLTFLMYGWWINRGPAWSFLLTFSAMDGLARALGAPTMYLLGEWFLGFIVLFYAIFPLLLWGVQKHPYITAVVVFVIYGISFATVSVVKPSWEIMVLLPLRLPELAFGIYFATYVRRLRGWILVPTVVVLAVSEAFPDEIPEAVAVPLVGISVFLILAYLAKFLDWDFIRVPTQVLSKYSYAVFLVHHQVILAEFYFLPTKTMSHAELAIMFLAACVVSYLLGVMLYWMHQKFMEMVHEALKKTEKPEGKYILNPQACRGEH</sequence>
<feature type="domain" description="Acyltransferase 3" evidence="2">
    <location>
        <begin position="16"/>
        <end position="326"/>
    </location>
</feature>
<dbReference type="GO" id="GO:0000271">
    <property type="term" value="P:polysaccharide biosynthetic process"/>
    <property type="evidence" value="ECO:0007669"/>
    <property type="project" value="TreeGrafter"/>
</dbReference>
<feature type="transmembrane region" description="Helical" evidence="1">
    <location>
        <begin position="95"/>
        <end position="114"/>
    </location>
</feature>
<dbReference type="EMBL" id="JABCUS010000013">
    <property type="protein sequence ID" value="NMX03669.1"/>
    <property type="molecule type" value="Genomic_DNA"/>
</dbReference>
<dbReference type="Proteomes" id="UP000575397">
    <property type="component" value="Unassembled WGS sequence"/>
</dbReference>
<keyword evidence="3" id="KW-0012">Acyltransferase</keyword>
<accession>A0A7Y0UUE7</accession>
<evidence type="ECO:0000256" key="1">
    <source>
        <dbReference type="SAM" id="Phobius"/>
    </source>
</evidence>
<name>A0A7Y0UUE7_9ACTO</name>
<evidence type="ECO:0000313" key="4">
    <source>
        <dbReference type="Proteomes" id="UP000575397"/>
    </source>
</evidence>
<keyword evidence="3" id="KW-0808">Transferase</keyword>
<feature type="transmembrane region" description="Helical" evidence="1">
    <location>
        <begin position="20"/>
        <end position="38"/>
    </location>
</feature>
<protein>
    <submittedName>
        <fullName evidence="3">Acyltransferase</fullName>
    </submittedName>
</protein>
<keyword evidence="1" id="KW-0472">Membrane</keyword>
<dbReference type="InterPro" id="IPR050879">
    <property type="entry name" value="Acyltransferase_3"/>
</dbReference>
<keyword evidence="1" id="KW-0812">Transmembrane</keyword>
<keyword evidence="1" id="KW-1133">Transmembrane helix</keyword>
<dbReference type="AlphaFoldDB" id="A0A7Y0UUE7"/>
<dbReference type="PANTHER" id="PTHR23028">
    <property type="entry name" value="ACETYLTRANSFERASE"/>
    <property type="match status" value="1"/>
</dbReference>
<dbReference type="PANTHER" id="PTHR23028:SF53">
    <property type="entry name" value="ACYL_TRANSF_3 DOMAIN-CONTAINING PROTEIN"/>
    <property type="match status" value="1"/>
</dbReference>
<dbReference type="InterPro" id="IPR002656">
    <property type="entry name" value="Acyl_transf_3_dom"/>
</dbReference>
<dbReference type="GO" id="GO:0016020">
    <property type="term" value="C:membrane"/>
    <property type="evidence" value="ECO:0007669"/>
    <property type="project" value="TreeGrafter"/>
</dbReference>
<evidence type="ECO:0000313" key="3">
    <source>
        <dbReference type="EMBL" id="NMX03669.1"/>
    </source>
</evidence>